<evidence type="ECO:0000259" key="6">
    <source>
        <dbReference type="PROSITE" id="PS50089"/>
    </source>
</evidence>
<dbReference type="InterPro" id="IPR013083">
    <property type="entry name" value="Znf_RING/FYVE/PHD"/>
</dbReference>
<dbReference type="Gene3D" id="2.60.120.920">
    <property type="match status" value="1"/>
</dbReference>
<evidence type="ECO:0000256" key="1">
    <source>
        <dbReference type="ARBA" id="ARBA00022723"/>
    </source>
</evidence>
<gene>
    <name evidence="8" type="ORF">NXF25_014628</name>
</gene>
<dbReference type="EMBL" id="JAOTOJ010000010">
    <property type="protein sequence ID" value="KAK9395282.1"/>
    <property type="molecule type" value="Genomic_DNA"/>
</dbReference>
<dbReference type="PROSITE" id="PS50089">
    <property type="entry name" value="ZF_RING_2"/>
    <property type="match status" value="1"/>
</dbReference>
<dbReference type="AlphaFoldDB" id="A0AAW1AZQ4"/>
<dbReference type="InterPro" id="IPR037962">
    <property type="entry name" value="Neuralized"/>
</dbReference>
<keyword evidence="9" id="KW-1185">Reference proteome</keyword>
<dbReference type="Pfam" id="PF07177">
    <property type="entry name" value="Neuralized"/>
    <property type="match status" value="1"/>
</dbReference>
<dbReference type="Gene3D" id="3.30.40.10">
    <property type="entry name" value="Zinc/RING finger domain, C3HC4 (zinc finger)"/>
    <property type="match status" value="1"/>
</dbReference>
<evidence type="ECO:0000256" key="4">
    <source>
        <dbReference type="ARBA" id="ARBA00022833"/>
    </source>
</evidence>
<accession>A0AAW1AZQ4</accession>
<feature type="domain" description="NHR" evidence="7">
    <location>
        <begin position="22"/>
        <end position="178"/>
    </location>
</feature>
<dbReference type="GO" id="GO:0070086">
    <property type="term" value="P:ubiquitin-dependent endocytosis"/>
    <property type="evidence" value="ECO:0007669"/>
    <property type="project" value="TreeGrafter"/>
</dbReference>
<dbReference type="InterPro" id="IPR043136">
    <property type="entry name" value="B30.2/SPRY_sf"/>
</dbReference>
<dbReference type="PANTHER" id="PTHR12429">
    <property type="entry name" value="NEURALIZED"/>
    <property type="match status" value="1"/>
</dbReference>
<evidence type="ECO:0000313" key="8">
    <source>
        <dbReference type="EMBL" id="KAK9395282.1"/>
    </source>
</evidence>
<evidence type="ECO:0000256" key="2">
    <source>
        <dbReference type="ARBA" id="ARBA00022737"/>
    </source>
</evidence>
<dbReference type="PANTHER" id="PTHR12429:SF9">
    <property type="entry name" value="E3 UBIQUITIN-PROTEIN LIGASE NEURL3"/>
    <property type="match status" value="1"/>
</dbReference>
<protein>
    <submittedName>
        <fullName evidence="8">E3 ubiquitin-protein ligase NEURL3</fullName>
    </submittedName>
</protein>
<dbReference type="SUPFAM" id="SSF57850">
    <property type="entry name" value="RING/U-box"/>
    <property type="match status" value="1"/>
</dbReference>
<evidence type="ECO:0000259" key="7">
    <source>
        <dbReference type="PROSITE" id="PS51065"/>
    </source>
</evidence>
<evidence type="ECO:0000313" key="9">
    <source>
        <dbReference type="Proteomes" id="UP001474421"/>
    </source>
</evidence>
<dbReference type="InterPro" id="IPR006573">
    <property type="entry name" value="NHR_dom"/>
</dbReference>
<dbReference type="InterPro" id="IPR001841">
    <property type="entry name" value="Znf_RING"/>
</dbReference>
<name>A0AAW1AZQ4_CROAD</name>
<feature type="domain" description="RING-type" evidence="6">
    <location>
        <begin position="195"/>
        <end position="234"/>
    </location>
</feature>
<reference evidence="8 9" key="1">
    <citation type="journal article" date="2024" name="Proc. Natl. Acad. Sci. U.S.A.">
        <title>The genetic regulatory architecture and epigenomic basis for age-related changes in rattlesnake venom.</title>
        <authorList>
            <person name="Hogan M.P."/>
            <person name="Holding M.L."/>
            <person name="Nystrom G.S."/>
            <person name="Colston T.J."/>
            <person name="Bartlett D.A."/>
            <person name="Mason A.J."/>
            <person name="Ellsworth S.A."/>
            <person name="Rautsaw R.M."/>
            <person name="Lawrence K.C."/>
            <person name="Strickland J.L."/>
            <person name="He B."/>
            <person name="Fraser P."/>
            <person name="Margres M.J."/>
            <person name="Gilbert D.M."/>
            <person name="Gibbs H.L."/>
            <person name="Parkinson C.L."/>
            <person name="Rokyta D.R."/>
        </authorList>
    </citation>
    <scope>NUCLEOTIDE SEQUENCE [LARGE SCALE GENOMIC DNA]</scope>
    <source>
        <strain evidence="8">DRR0105</strain>
    </source>
</reference>
<dbReference type="SMART" id="SM00588">
    <property type="entry name" value="NEUZ"/>
    <property type="match status" value="1"/>
</dbReference>
<keyword evidence="2" id="KW-0677">Repeat</keyword>
<dbReference type="Proteomes" id="UP001474421">
    <property type="component" value="Unassembled WGS sequence"/>
</dbReference>
<dbReference type="GO" id="GO:0005769">
    <property type="term" value="C:early endosome"/>
    <property type="evidence" value="ECO:0007669"/>
    <property type="project" value="TreeGrafter"/>
</dbReference>
<keyword evidence="3 5" id="KW-0863">Zinc-finger</keyword>
<evidence type="ECO:0000256" key="3">
    <source>
        <dbReference type="ARBA" id="ARBA00022771"/>
    </source>
</evidence>
<keyword evidence="4" id="KW-0862">Zinc</keyword>
<comment type="caution">
    <text evidence="8">The sequence shown here is derived from an EMBL/GenBank/DDBJ whole genome shotgun (WGS) entry which is preliminary data.</text>
</comment>
<organism evidence="8 9">
    <name type="scientific">Crotalus adamanteus</name>
    <name type="common">Eastern diamondback rattlesnake</name>
    <dbReference type="NCBI Taxonomy" id="8729"/>
    <lineage>
        <taxon>Eukaryota</taxon>
        <taxon>Metazoa</taxon>
        <taxon>Chordata</taxon>
        <taxon>Craniata</taxon>
        <taxon>Vertebrata</taxon>
        <taxon>Euteleostomi</taxon>
        <taxon>Lepidosauria</taxon>
        <taxon>Squamata</taxon>
        <taxon>Bifurcata</taxon>
        <taxon>Unidentata</taxon>
        <taxon>Episquamata</taxon>
        <taxon>Toxicofera</taxon>
        <taxon>Serpentes</taxon>
        <taxon>Colubroidea</taxon>
        <taxon>Viperidae</taxon>
        <taxon>Crotalinae</taxon>
        <taxon>Crotalus</taxon>
    </lineage>
</organism>
<dbReference type="GO" id="GO:0061630">
    <property type="term" value="F:ubiquitin protein ligase activity"/>
    <property type="evidence" value="ECO:0007669"/>
    <property type="project" value="TreeGrafter"/>
</dbReference>
<evidence type="ECO:0000256" key="5">
    <source>
        <dbReference type="PROSITE-ProRule" id="PRU00175"/>
    </source>
</evidence>
<dbReference type="PROSITE" id="PS51065">
    <property type="entry name" value="NHR"/>
    <property type="match status" value="1"/>
</dbReference>
<keyword evidence="1" id="KW-0479">Metal-binding</keyword>
<dbReference type="FunFam" id="2.60.120.920:FF:000005">
    <property type="entry name" value="Putative E3 ubiquitin-protein ligase NEURL1B"/>
    <property type="match status" value="1"/>
</dbReference>
<dbReference type="Pfam" id="PF13920">
    <property type="entry name" value="zf-C3HC4_3"/>
    <property type="match status" value="1"/>
</dbReference>
<dbReference type="SMART" id="SM00184">
    <property type="entry name" value="RING"/>
    <property type="match status" value="1"/>
</dbReference>
<proteinExistence type="predicted"/>
<sequence>MGACLCPSDDESDGFLEASYSPLFFHPHVKGSQIFMDESCCTVSRMDTFHDGIVFSNRPVELYEKVTLKILQDDQKWQGGLRVGFTWKNPCLRFGPLPPFVCPDLVIQGKTCAGVVPDEYIAEDNIISFWVDGQGCVFCSINLEAERSLLFKGVSVQSPLWAIVDVYGRTKAVQLLDSPSLGFQGGAEESTAEDCMVCCESQASTMMFPCCHTGFCSSCSLKIFRTSGRCPLCREKVKKILQISTLAESEGLPSWLGKSESASSLR</sequence>
<dbReference type="GO" id="GO:0008270">
    <property type="term" value="F:zinc ion binding"/>
    <property type="evidence" value="ECO:0007669"/>
    <property type="project" value="UniProtKB-KW"/>
</dbReference>